<evidence type="ECO:0000313" key="5">
    <source>
        <dbReference type="EMBL" id="EOW80446.1"/>
    </source>
</evidence>
<dbReference type="PROSITE" id="PS01124">
    <property type="entry name" value="HTH_ARAC_FAMILY_2"/>
    <property type="match status" value="1"/>
</dbReference>
<feature type="domain" description="HTH araC/xylS-type" evidence="4">
    <location>
        <begin position="185"/>
        <end position="283"/>
    </location>
</feature>
<dbReference type="PATRIC" id="fig|1121865.3.peg.1498"/>
<dbReference type="Proteomes" id="UP000014113">
    <property type="component" value="Unassembled WGS sequence"/>
</dbReference>
<keyword evidence="2" id="KW-0238">DNA-binding</keyword>
<dbReference type="SUPFAM" id="SSF51215">
    <property type="entry name" value="Regulatory protein AraC"/>
    <property type="match status" value="1"/>
</dbReference>
<dbReference type="Gene3D" id="1.10.10.60">
    <property type="entry name" value="Homeodomain-like"/>
    <property type="match status" value="1"/>
</dbReference>
<dbReference type="GO" id="GO:0043565">
    <property type="term" value="F:sequence-specific DNA binding"/>
    <property type="evidence" value="ECO:0007669"/>
    <property type="project" value="InterPro"/>
</dbReference>
<dbReference type="STRING" id="1121865.OMW_01534"/>
<proteinExistence type="predicted"/>
<dbReference type="EMBL" id="ASWJ01000009">
    <property type="protein sequence ID" value="EOW80446.1"/>
    <property type="molecule type" value="Genomic_DNA"/>
</dbReference>
<dbReference type="AlphaFoldDB" id="S0KHM1"/>
<organism evidence="5 6">
    <name type="scientific">Enterococcus columbae DSM 7374 = ATCC 51263</name>
    <dbReference type="NCBI Taxonomy" id="1121865"/>
    <lineage>
        <taxon>Bacteria</taxon>
        <taxon>Bacillati</taxon>
        <taxon>Bacillota</taxon>
        <taxon>Bacilli</taxon>
        <taxon>Lactobacillales</taxon>
        <taxon>Enterococcaceae</taxon>
        <taxon>Enterococcus</taxon>
    </lineage>
</organism>
<keyword evidence="1" id="KW-0805">Transcription regulation</keyword>
<dbReference type="InterPro" id="IPR009057">
    <property type="entry name" value="Homeodomain-like_sf"/>
</dbReference>
<dbReference type="RefSeq" id="WP_016183671.1">
    <property type="nucleotide sequence ID" value="NZ_JXKI01000013.1"/>
</dbReference>
<dbReference type="GO" id="GO:0003700">
    <property type="term" value="F:DNA-binding transcription factor activity"/>
    <property type="evidence" value="ECO:0007669"/>
    <property type="project" value="InterPro"/>
</dbReference>
<reference evidence="5 6" key="1">
    <citation type="submission" date="2013-03" db="EMBL/GenBank/DDBJ databases">
        <title>The Genome Sequence of Enterococcus columbae ATCC_51263 (PacBio/Illumina hybrid assembly).</title>
        <authorList>
            <consortium name="The Broad Institute Genomics Platform"/>
            <consortium name="The Broad Institute Genome Sequencing Center for Infectious Disease"/>
            <person name="Earl A."/>
            <person name="Russ C."/>
            <person name="Gilmore M."/>
            <person name="Surin D."/>
            <person name="Walker B."/>
            <person name="Young S."/>
            <person name="Zeng Q."/>
            <person name="Gargeya S."/>
            <person name="Fitzgerald M."/>
            <person name="Haas B."/>
            <person name="Abouelleil A."/>
            <person name="Allen A.W."/>
            <person name="Alvarado L."/>
            <person name="Arachchi H.M."/>
            <person name="Berlin A.M."/>
            <person name="Chapman S.B."/>
            <person name="Gainer-Dewar J."/>
            <person name="Goldberg J."/>
            <person name="Griggs A."/>
            <person name="Gujja S."/>
            <person name="Hansen M."/>
            <person name="Howarth C."/>
            <person name="Imamovic A."/>
            <person name="Ireland A."/>
            <person name="Larimer J."/>
            <person name="McCowan C."/>
            <person name="Murphy C."/>
            <person name="Pearson M."/>
            <person name="Poon T.W."/>
            <person name="Priest M."/>
            <person name="Roberts A."/>
            <person name="Saif S."/>
            <person name="Shea T."/>
            <person name="Sisk P."/>
            <person name="Sykes S."/>
            <person name="Wortman J."/>
            <person name="Nusbaum C."/>
            <person name="Birren B."/>
        </authorList>
    </citation>
    <scope>NUCLEOTIDE SEQUENCE [LARGE SCALE GENOMIC DNA]</scope>
    <source>
        <strain evidence="5 6">ATCC 51263</strain>
    </source>
</reference>
<dbReference type="Pfam" id="PF12833">
    <property type="entry name" value="HTH_18"/>
    <property type="match status" value="1"/>
</dbReference>
<dbReference type="Gene3D" id="2.60.120.10">
    <property type="entry name" value="Jelly Rolls"/>
    <property type="match status" value="1"/>
</dbReference>
<evidence type="ECO:0000256" key="2">
    <source>
        <dbReference type="ARBA" id="ARBA00023125"/>
    </source>
</evidence>
<dbReference type="InterPro" id="IPR014710">
    <property type="entry name" value="RmlC-like_jellyroll"/>
</dbReference>
<protein>
    <recommendedName>
        <fullName evidence="4">HTH araC/xylS-type domain-containing protein</fullName>
    </recommendedName>
</protein>
<keyword evidence="6" id="KW-1185">Reference proteome</keyword>
<gene>
    <name evidence="5" type="ORF">I568_02149</name>
</gene>
<comment type="caution">
    <text evidence="5">The sequence shown here is derived from an EMBL/GenBank/DDBJ whole genome shotgun (WGS) entry which is preliminary data.</text>
</comment>
<keyword evidence="3" id="KW-0804">Transcription</keyword>
<evidence type="ECO:0000256" key="1">
    <source>
        <dbReference type="ARBA" id="ARBA00023015"/>
    </source>
</evidence>
<dbReference type="PANTHER" id="PTHR43280:SF2">
    <property type="entry name" value="HTH-TYPE TRANSCRIPTIONAL REGULATOR EXSA"/>
    <property type="match status" value="1"/>
</dbReference>
<dbReference type="InterPro" id="IPR037923">
    <property type="entry name" value="HTH-like"/>
</dbReference>
<dbReference type="InterPro" id="IPR018060">
    <property type="entry name" value="HTH_AraC"/>
</dbReference>
<evidence type="ECO:0000313" key="6">
    <source>
        <dbReference type="Proteomes" id="UP000014113"/>
    </source>
</evidence>
<sequence length="286" mass="33548">MTNYNHEIVQPIDSLPIWYALFNENKTNATPSIILPHWHRGIELSYTYSGKIDEFVINKQIFHTQAERLLLINSCEIHSIKTTTNGSALSIIFPYSYVKSFFPEIDGFNFELNDPNCFTPEQQISYRKIQNDCREFYNIAYEKANYYHFDLSILFLKILKQLVKNFRVVKQHASPKSVLITARLQQITDYLEAHFRESFSLDDLANHMHLSKEYLSRFFRQHMQMTIGDYLRNIRAQAAYNEIIHSSETLTNIALMSGFSGLRSMNRALENSYFANATQIRKKISR</sequence>
<name>S0KHM1_9ENTE</name>
<accession>S0KHM1</accession>
<evidence type="ECO:0000256" key="3">
    <source>
        <dbReference type="ARBA" id="ARBA00023163"/>
    </source>
</evidence>
<dbReference type="SUPFAM" id="SSF46689">
    <property type="entry name" value="Homeodomain-like"/>
    <property type="match status" value="1"/>
</dbReference>
<dbReference type="SMART" id="SM00342">
    <property type="entry name" value="HTH_ARAC"/>
    <property type="match status" value="1"/>
</dbReference>
<dbReference type="PANTHER" id="PTHR43280">
    <property type="entry name" value="ARAC-FAMILY TRANSCRIPTIONAL REGULATOR"/>
    <property type="match status" value="1"/>
</dbReference>
<dbReference type="eggNOG" id="COG2207">
    <property type="taxonomic scope" value="Bacteria"/>
</dbReference>
<evidence type="ECO:0000259" key="4">
    <source>
        <dbReference type="PROSITE" id="PS01124"/>
    </source>
</evidence>
<dbReference type="OrthoDB" id="9799319at2"/>